<feature type="compositionally biased region" description="Polar residues" evidence="6">
    <location>
        <begin position="244"/>
        <end position="255"/>
    </location>
</feature>
<feature type="region of interest" description="Disordered" evidence="6">
    <location>
        <begin position="241"/>
        <end position="287"/>
    </location>
</feature>
<evidence type="ECO:0000256" key="2">
    <source>
        <dbReference type="ARBA" id="ARBA00022475"/>
    </source>
</evidence>
<dbReference type="PANTHER" id="PTHR43646:SF2">
    <property type="entry name" value="GLYCOSYLTRANSFERASE 2-LIKE DOMAIN-CONTAINING PROTEIN"/>
    <property type="match status" value="1"/>
</dbReference>
<reference evidence="7 8" key="1">
    <citation type="journal article" date="2018" name="Int. J. Syst. Evol. Microbiol.">
        <title>Epidermidibacterium keratini gen. nov., sp. nov., a member of the family Sporichthyaceae, isolated from keratin epidermis.</title>
        <authorList>
            <person name="Lee D.G."/>
            <person name="Trujillo M.E."/>
            <person name="Kang S."/>
            <person name="Nam J.J."/>
            <person name="Kim Y.J."/>
        </authorList>
    </citation>
    <scope>NUCLEOTIDE SEQUENCE [LARGE SCALE GENOMIC DNA]</scope>
    <source>
        <strain evidence="7 8">EPI-7</strain>
    </source>
</reference>
<protein>
    <submittedName>
        <fullName evidence="7">Glycosyltransferase</fullName>
    </submittedName>
</protein>
<dbReference type="AlphaFoldDB" id="A0A7L4YME8"/>
<evidence type="ECO:0000256" key="5">
    <source>
        <dbReference type="ARBA" id="ARBA00023136"/>
    </source>
</evidence>
<keyword evidence="8" id="KW-1185">Reference proteome</keyword>
<dbReference type="Proteomes" id="UP000463857">
    <property type="component" value="Chromosome"/>
</dbReference>
<dbReference type="Pfam" id="PF13641">
    <property type="entry name" value="Glyco_tranf_2_3"/>
    <property type="match status" value="1"/>
</dbReference>
<dbReference type="PANTHER" id="PTHR43646">
    <property type="entry name" value="GLYCOSYLTRANSFERASE"/>
    <property type="match status" value="1"/>
</dbReference>
<evidence type="ECO:0000256" key="1">
    <source>
        <dbReference type="ARBA" id="ARBA00004236"/>
    </source>
</evidence>
<dbReference type="SUPFAM" id="SSF53448">
    <property type="entry name" value="Nucleotide-diphospho-sugar transferases"/>
    <property type="match status" value="1"/>
</dbReference>
<gene>
    <name evidence="7" type="ORF">EK0264_07020</name>
</gene>
<proteinExistence type="predicted"/>
<evidence type="ECO:0000313" key="8">
    <source>
        <dbReference type="Proteomes" id="UP000463857"/>
    </source>
</evidence>
<evidence type="ECO:0000256" key="6">
    <source>
        <dbReference type="SAM" id="MobiDB-lite"/>
    </source>
</evidence>
<dbReference type="Gene3D" id="3.90.550.10">
    <property type="entry name" value="Spore Coat Polysaccharide Biosynthesis Protein SpsA, Chain A"/>
    <property type="match status" value="1"/>
</dbReference>
<organism evidence="7 8">
    <name type="scientific">Epidermidibacterium keratini</name>
    <dbReference type="NCBI Taxonomy" id="1891644"/>
    <lineage>
        <taxon>Bacteria</taxon>
        <taxon>Bacillati</taxon>
        <taxon>Actinomycetota</taxon>
        <taxon>Actinomycetes</taxon>
        <taxon>Sporichthyales</taxon>
        <taxon>Sporichthyaceae</taxon>
        <taxon>Epidermidibacterium</taxon>
    </lineage>
</organism>
<evidence type="ECO:0000256" key="4">
    <source>
        <dbReference type="ARBA" id="ARBA00022679"/>
    </source>
</evidence>
<dbReference type="GO" id="GO:0005886">
    <property type="term" value="C:plasma membrane"/>
    <property type="evidence" value="ECO:0007669"/>
    <property type="project" value="UniProtKB-SubCell"/>
</dbReference>
<dbReference type="RefSeq" id="WP_159544152.1">
    <property type="nucleotide sequence ID" value="NZ_CP047156.1"/>
</dbReference>
<dbReference type="GO" id="GO:0016757">
    <property type="term" value="F:glycosyltransferase activity"/>
    <property type="evidence" value="ECO:0007669"/>
    <property type="project" value="UniProtKB-KW"/>
</dbReference>
<keyword evidence="2" id="KW-1003">Cell membrane</keyword>
<evidence type="ECO:0000313" key="7">
    <source>
        <dbReference type="EMBL" id="QHC00053.1"/>
    </source>
</evidence>
<dbReference type="InterPro" id="IPR029044">
    <property type="entry name" value="Nucleotide-diphossugar_trans"/>
</dbReference>
<name>A0A7L4YME8_9ACTN</name>
<keyword evidence="4 7" id="KW-0808">Transferase</keyword>
<dbReference type="InParanoid" id="A0A7L4YME8"/>
<dbReference type="OrthoDB" id="9777873at2"/>
<evidence type="ECO:0000256" key="3">
    <source>
        <dbReference type="ARBA" id="ARBA00022676"/>
    </source>
</evidence>
<comment type="subcellular location">
    <subcellularLocation>
        <location evidence="1">Cell membrane</location>
    </subcellularLocation>
</comment>
<keyword evidence="5" id="KW-0472">Membrane</keyword>
<dbReference type="KEGG" id="eke:EK0264_07020"/>
<accession>A0A7L4YME8</accession>
<sequence>MTDVIVSVPARNERDNLPKCLSAIATAAGVARQQRGIGVALAVADHCSSDDTYAAAKIELSQYPELDWLVVRDDTSSTVGQVRARLVEAALEQWPATDGADRWLLTTDADSIVPPDWITGLLAHAQRTHADAVTGMAHLDAPPPAGVAEEYRRIIESGVRGDEHDHVYGANLAVSLRAYREVGGFADVSSGEDRDLIRRLRIAGWAVSSTLNPAVVTSARHPGRATVGLGALLERIYDRHAAPHQSSARARSSPLSGGHAGMSPARGGRAGTSPQGRGPSVETTSQL</sequence>
<keyword evidence="3" id="KW-0328">Glycosyltransferase</keyword>
<dbReference type="EMBL" id="CP047156">
    <property type="protein sequence ID" value="QHC00053.1"/>
    <property type="molecule type" value="Genomic_DNA"/>
</dbReference>